<feature type="compositionally biased region" description="Polar residues" evidence="1">
    <location>
        <begin position="202"/>
        <end position="217"/>
    </location>
</feature>
<evidence type="ECO:0000313" key="3">
    <source>
        <dbReference type="Proteomes" id="UP001157091"/>
    </source>
</evidence>
<dbReference type="EMBL" id="BSUK01000001">
    <property type="protein sequence ID" value="GMA23726.1"/>
    <property type="molecule type" value="Genomic_DNA"/>
</dbReference>
<feature type="region of interest" description="Disordered" evidence="1">
    <location>
        <begin position="184"/>
        <end position="217"/>
    </location>
</feature>
<dbReference type="Proteomes" id="UP001157091">
    <property type="component" value="Unassembled WGS sequence"/>
</dbReference>
<keyword evidence="3" id="KW-1185">Reference proteome</keyword>
<sequence>MARGAPPPGTTTPEPRGTGRLQQGRALPDGALVVLQHTRHARDEEDREVVEEPAAAVGVALHEREVLGREHDRPHEAQHITRAWDRRPVDPCPVRLAGDELEVDRARPVPPDDAGAHDRAARPRADQRGIRGSPVAAQRREVPDGLDEVRLALPVGTDEGVDPRFELEVDRRVRPEVRQGEVGDVHGVLRRRRDRGADTASAGRTRTVSALVTSPRA</sequence>
<name>A0ABQ6HZ01_9MICO</name>
<feature type="compositionally biased region" description="Low complexity" evidence="1">
    <location>
        <begin position="11"/>
        <end position="20"/>
    </location>
</feature>
<feature type="compositionally biased region" description="Basic and acidic residues" evidence="1">
    <location>
        <begin position="65"/>
        <end position="89"/>
    </location>
</feature>
<evidence type="ECO:0000313" key="2">
    <source>
        <dbReference type="EMBL" id="GMA23726.1"/>
    </source>
</evidence>
<evidence type="ECO:0000256" key="1">
    <source>
        <dbReference type="SAM" id="MobiDB-lite"/>
    </source>
</evidence>
<feature type="region of interest" description="Disordered" evidence="1">
    <location>
        <begin position="37"/>
        <end position="56"/>
    </location>
</feature>
<organism evidence="2 3">
    <name type="scientific">Luteimicrobium album</name>
    <dbReference type="NCBI Taxonomy" id="1054550"/>
    <lineage>
        <taxon>Bacteria</taxon>
        <taxon>Bacillati</taxon>
        <taxon>Actinomycetota</taxon>
        <taxon>Actinomycetes</taxon>
        <taxon>Micrococcales</taxon>
        <taxon>Luteimicrobium</taxon>
    </lineage>
</organism>
<comment type="caution">
    <text evidence="2">The sequence shown here is derived from an EMBL/GenBank/DDBJ whole genome shotgun (WGS) entry which is preliminary data.</text>
</comment>
<protein>
    <submittedName>
        <fullName evidence="2">Uncharacterized protein</fullName>
    </submittedName>
</protein>
<accession>A0ABQ6HZ01</accession>
<gene>
    <name evidence="2" type="ORF">GCM10025864_14850</name>
</gene>
<feature type="compositionally biased region" description="Basic and acidic residues" evidence="1">
    <location>
        <begin position="114"/>
        <end position="129"/>
    </location>
</feature>
<reference evidence="3" key="1">
    <citation type="journal article" date="2019" name="Int. J. Syst. Evol. Microbiol.">
        <title>The Global Catalogue of Microorganisms (GCM) 10K type strain sequencing project: providing services to taxonomists for standard genome sequencing and annotation.</title>
        <authorList>
            <consortium name="The Broad Institute Genomics Platform"/>
            <consortium name="The Broad Institute Genome Sequencing Center for Infectious Disease"/>
            <person name="Wu L."/>
            <person name="Ma J."/>
        </authorList>
    </citation>
    <scope>NUCLEOTIDE SEQUENCE [LARGE SCALE GENOMIC DNA]</scope>
    <source>
        <strain evidence="3">NBRC 106348</strain>
    </source>
</reference>
<feature type="region of interest" description="Disordered" evidence="1">
    <location>
        <begin position="1"/>
        <end position="26"/>
    </location>
</feature>
<feature type="compositionally biased region" description="Pro residues" evidence="1">
    <location>
        <begin position="1"/>
        <end position="10"/>
    </location>
</feature>
<proteinExistence type="predicted"/>
<feature type="region of interest" description="Disordered" evidence="1">
    <location>
        <begin position="65"/>
        <end position="140"/>
    </location>
</feature>